<gene>
    <name evidence="1" type="ORF">EAY07_26285</name>
</gene>
<organism evidence="1 2">
    <name type="scientific">Vibrio anguillarum</name>
    <name type="common">Listonella anguillarum</name>
    <dbReference type="NCBI Taxonomy" id="55601"/>
    <lineage>
        <taxon>Bacteria</taxon>
        <taxon>Pseudomonadati</taxon>
        <taxon>Pseudomonadota</taxon>
        <taxon>Gammaproteobacteria</taxon>
        <taxon>Vibrionales</taxon>
        <taxon>Vibrionaceae</taxon>
        <taxon>Vibrio</taxon>
    </lineage>
</organism>
<feature type="non-terminal residue" evidence="1">
    <location>
        <position position="106"/>
    </location>
</feature>
<dbReference type="Proteomes" id="UP000722957">
    <property type="component" value="Unassembled WGS sequence"/>
</dbReference>
<feature type="non-terminal residue" evidence="1">
    <location>
        <position position="1"/>
    </location>
</feature>
<comment type="caution">
    <text evidence="1">The sequence shown here is derived from an EMBL/GenBank/DDBJ whole genome shotgun (WGS) entry which is preliminary data.</text>
</comment>
<evidence type="ECO:0000313" key="1">
    <source>
        <dbReference type="EMBL" id="MBF4275445.1"/>
    </source>
</evidence>
<proteinExistence type="predicted"/>
<dbReference type="AlphaFoldDB" id="A0ABD4KVG7"/>
<dbReference type="GO" id="GO:0005524">
    <property type="term" value="F:ATP binding"/>
    <property type="evidence" value="ECO:0007669"/>
    <property type="project" value="UniProtKB-KW"/>
</dbReference>
<keyword evidence="1" id="KW-0547">Nucleotide-binding</keyword>
<sequence>VPINESRFESIDIDEIPFTVNFFRWKTKPGTENSKNYFVNSDGRVTYSENNSFNRKSQFYLSVYIQSPWVDRFDKNGGSLSFDELDVPLATPSSPIFKSLKTKIFD</sequence>
<name>A0ABD4KVG7_VIBAN</name>
<keyword evidence="1" id="KW-0067">ATP-binding</keyword>
<accession>A0ABD4KVG7</accession>
<reference evidence="1 2" key="1">
    <citation type="journal article" date="2021" name="PeerJ">
        <title>Analysis of 44 Vibrio anguillarum genomes reveals high genetic diversity.</title>
        <authorList>
            <person name="Hansen M.J."/>
            <person name="Dalsgaard I."/>
        </authorList>
    </citation>
    <scope>NUCLEOTIDE SEQUENCE [LARGE SCALE GENOMIC DNA]</scope>
    <source>
        <strain evidence="1 2">17-16730-2A</strain>
    </source>
</reference>
<evidence type="ECO:0000313" key="2">
    <source>
        <dbReference type="Proteomes" id="UP000722957"/>
    </source>
</evidence>
<dbReference type="EMBL" id="RDOM01001215">
    <property type="protein sequence ID" value="MBF4275445.1"/>
    <property type="molecule type" value="Genomic_DNA"/>
</dbReference>
<protein>
    <submittedName>
        <fullName evidence="1">ATP-binding protein</fullName>
    </submittedName>
</protein>